<dbReference type="InterPro" id="IPR006140">
    <property type="entry name" value="D-isomer_DH_NAD-bd"/>
</dbReference>
<accession>A0A923NM15</accession>
<evidence type="ECO:0000313" key="8">
    <source>
        <dbReference type="Proteomes" id="UP000602647"/>
    </source>
</evidence>
<dbReference type="Proteomes" id="UP000602647">
    <property type="component" value="Unassembled WGS sequence"/>
</dbReference>
<dbReference type="AlphaFoldDB" id="A0A923NM15"/>
<comment type="caution">
    <text evidence="7">The sequence shown here is derived from an EMBL/GenBank/DDBJ whole genome shotgun (WGS) entry which is preliminary data.</text>
</comment>
<dbReference type="SUPFAM" id="SSF51735">
    <property type="entry name" value="NAD(P)-binding Rossmann-fold domains"/>
    <property type="match status" value="1"/>
</dbReference>
<dbReference type="InterPro" id="IPR029753">
    <property type="entry name" value="D-isomer_DH_CS"/>
</dbReference>
<dbReference type="PROSITE" id="PS00671">
    <property type="entry name" value="D_2_HYDROXYACID_DH_3"/>
    <property type="match status" value="1"/>
</dbReference>
<dbReference type="InterPro" id="IPR050418">
    <property type="entry name" value="D-iso_2-hydroxyacid_DH_PdxB"/>
</dbReference>
<evidence type="ECO:0000313" key="7">
    <source>
        <dbReference type="EMBL" id="MBC6680436.1"/>
    </source>
</evidence>
<evidence type="ECO:0000256" key="2">
    <source>
        <dbReference type="ARBA" id="ARBA00023002"/>
    </source>
</evidence>
<dbReference type="RefSeq" id="WP_187303536.1">
    <property type="nucleotide sequence ID" value="NZ_CBCTQH010000006.1"/>
</dbReference>
<sequence>MKIVFLDSSEVNPGDISWEPIEKLGEFKDYKRTSEEEITDRLHGAEAVFLDSVPLGRKEMERSPSLKFIGIAATGYNHVDLQAAARLGIAVTNVPAYSTDAVAQHTVALLLSITNRVEAYRQGVFSGDWSSCKETLRETAPLTLLSGKSMGIVGYGNIGKKVAELAGAFGMKVNIYSRSPQETVESDVVSLHCPLTPETRHLVDKSFIENMKDGAILLNTARGGLVDAGALAEALTSGKLTAAGLDVMEPEPPEEANPLIGLENCWITPHVAFTPYETRKTVVDTCGANLESFLKGERRNRLV</sequence>
<dbReference type="PANTHER" id="PTHR43761:SF1">
    <property type="entry name" value="D-ISOMER SPECIFIC 2-HYDROXYACID DEHYDROGENASE CATALYTIC DOMAIN-CONTAINING PROTEIN-RELATED"/>
    <property type="match status" value="1"/>
</dbReference>
<dbReference type="GO" id="GO:0016616">
    <property type="term" value="F:oxidoreductase activity, acting on the CH-OH group of donors, NAD or NADP as acceptor"/>
    <property type="evidence" value="ECO:0007669"/>
    <property type="project" value="InterPro"/>
</dbReference>
<feature type="domain" description="D-isomer specific 2-hydroxyacid dehydrogenase catalytic" evidence="5">
    <location>
        <begin position="17"/>
        <end position="302"/>
    </location>
</feature>
<keyword evidence="3" id="KW-0520">NAD</keyword>
<dbReference type="Pfam" id="PF02826">
    <property type="entry name" value="2-Hacid_dh_C"/>
    <property type="match status" value="1"/>
</dbReference>
<organism evidence="7 8">
    <name type="scientific">Zhenpiania hominis</name>
    <dbReference type="NCBI Taxonomy" id="2763644"/>
    <lineage>
        <taxon>Bacteria</taxon>
        <taxon>Bacillati</taxon>
        <taxon>Bacillota</taxon>
        <taxon>Clostridia</taxon>
        <taxon>Peptostreptococcales</taxon>
        <taxon>Anaerovoracaceae</taxon>
        <taxon>Zhenpiania</taxon>
    </lineage>
</organism>
<dbReference type="PANTHER" id="PTHR43761">
    <property type="entry name" value="D-ISOMER SPECIFIC 2-HYDROXYACID DEHYDROGENASE FAMILY PROTEIN (AFU_ORTHOLOGUE AFUA_1G13630)"/>
    <property type="match status" value="1"/>
</dbReference>
<dbReference type="InterPro" id="IPR029752">
    <property type="entry name" value="D-isomer_DH_CS1"/>
</dbReference>
<keyword evidence="8" id="KW-1185">Reference proteome</keyword>
<dbReference type="CDD" id="cd12162">
    <property type="entry name" value="2-Hacid_dh_4"/>
    <property type="match status" value="1"/>
</dbReference>
<dbReference type="InterPro" id="IPR036291">
    <property type="entry name" value="NAD(P)-bd_dom_sf"/>
</dbReference>
<gene>
    <name evidence="7" type="ORF">H9L42_11460</name>
</gene>
<reference evidence="7" key="1">
    <citation type="submission" date="2020-08" db="EMBL/GenBank/DDBJ databases">
        <title>Genome public.</title>
        <authorList>
            <person name="Liu C."/>
            <person name="Sun Q."/>
        </authorList>
    </citation>
    <scope>NUCLEOTIDE SEQUENCE</scope>
    <source>
        <strain evidence="7">BX12</strain>
    </source>
</reference>
<proteinExistence type="inferred from homology"/>
<dbReference type="Gene3D" id="3.40.50.720">
    <property type="entry name" value="NAD(P)-binding Rossmann-like Domain"/>
    <property type="match status" value="2"/>
</dbReference>
<evidence type="ECO:0000259" key="6">
    <source>
        <dbReference type="Pfam" id="PF02826"/>
    </source>
</evidence>
<evidence type="ECO:0000256" key="4">
    <source>
        <dbReference type="RuleBase" id="RU003719"/>
    </source>
</evidence>
<evidence type="ECO:0000259" key="5">
    <source>
        <dbReference type="Pfam" id="PF00389"/>
    </source>
</evidence>
<name>A0A923NM15_9FIRM</name>
<dbReference type="Pfam" id="PF00389">
    <property type="entry name" value="2-Hacid_dh"/>
    <property type="match status" value="1"/>
</dbReference>
<evidence type="ECO:0000256" key="3">
    <source>
        <dbReference type="ARBA" id="ARBA00023027"/>
    </source>
</evidence>
<keyword evidence="2 4" id="KW-0560">Oxidoreductase</keyword>
<dbReference type="PROSITE" id="PS00065">
    <property type="entry name" value="D_2_HYDROXYACID_DH_1"/>
    <property type="match status" value="1"/>
</dbReference>
<feature type="domain" description="D-isomer specific 2-hydroxyacid dehydrogenase NAD-binding" evidence="6">
    <location>
        <begin position="107"/>
        <end position="272"/>
    </location>
</feature>
<dbReference type="EMBL" id="JACRYT010000013">
    <property type="protein sequence ID" value="MBC6680436.1"/>
    <property type="molecule type" value="Genomic_DNA"/>
</dbReference>
<dbReference type="SUPFAM" id="SSF52283">
    <property type="entry name" value="Formate/glycerate dehydrogenase catalytic domain-like"/>
    <property type="match status" value="1"/>
</dbReference>
<evidence type="ECO:0000256" key="1">
    <source>
        <dbReference type="ARBA" id="ARBA00005854"/>
    </source>
</evidence>
<dbReference type="InterPro" id="IPR006139">
    <property type="entry name" value="D-isomer_2_OHA_DH_cat_dom"/>
</dbReference>
<dbReference type="GO" id="GO:0051287">
    <property type="term" value="F:NAD binding"/>
    <property type="evidence" value="ECO:0007669"/>
    <property type="project" value="InterPro"/>
</dbReference>
<protein>
    <submittedName>
        <fullName evidence="7">D-2-hydroxyacid dehydrogenase</fullName>
    </submittedName>
</protein>
<comment type="similarity">
    <text evidence="1 4">Belongs to the D-isomer specific 2-hydroxyacid dehydrogenase family.</text>
</comment>